<dbReference type="InterPro" id="IPR029063">
    <property type="entry name" value="SAM-dependent_MTases_sf"/>
</dbReference>
<organism evidence="2 3">
    <name type="scientific">Paracoccus broussonetiae</name>
    <dbReference type="NCBI Taxonomy" id="3075834"/>
    <lineage>
        <taxon>Bacteria</taxon>
        <taxon>Pseudomonadati</taxon>
        <taxon>Pseudomonadota</taxon>
        <taxon>Alphaproteobacteria</taxon>
        <taxon>Rhodobacterales</taxon>
        <taxon>Paracoccaceae</taxon>
        <taxon>Paracoccus</taxon>
    </lineage>
</organism>
<comment type="caution">
    <text evidence="2">The sequence shown here is derived from an EMBL/GenBank/DDBJ whole genome shotgun (WGS) entry which is preliminary data.</text>
</comment>
<keyword evidence="2" id="KW-0808">Transferase</keyword>
<dbReference type="Pfam" id="PF08242">
    <property type="entry name" value="Methyltransf_12"/>
    <property type="match status" value="1"/>
</dbReference>
<dbReference type="Proteomes" id="UP001251085">
    <property type="component" value="Unassembled WGS sequence"/>
</dbReference>
<dbReference type="GO" id="GO:0032259">
    <property type="term" value="P:methylation"/>
    <property type="evidence" value="ECO:0007669"/>
    <property type="project" value="UniProtKB-KW"/>
</dbReference>
<sequence>MAVFDETMSPDDHMLTADLASYFQTARQGLTCVLDGLAAAGRSPESISTVLDFGSGYGRIYRALAAGFPQAQLTACDLMEPAARFCAETFGGDWARSSEVLDEIRLPRTYDLIWLGSVFTHLPAHRWVSLLDFLARATNAGGIVIFTTHGATAIEHIENRILARNPHMIAAERFAAMKRTLQLTGFDFIPNKPAAIRHQNDRGIKVSEGEYGFSFASEEWVARLVDRLPPWRLVKYAAPGWGRNHDAATIVRA</sequence>
<dbReference type="GO" id="GO:0008168">
    <property type="term" value="F:methyltransferase activity"/>
    <property type="evidence" value="ECO:0007669"/>
    <property type="project" value="UniProtKB-KW"/>
</dbReference>
<dbReference type="RefSeq" id="WP_311757378.1">
    <property type="nucleotide sequence ID" value="NZ_JAVRQI010000001.1"/>
</dbReference>
<name>A0ABU3E7Y0_9RHOB</name>
<dbReference type="EMBL" id="JAVRQI010000001">
    <property type="protein sequence ID" value="MDT1060265.1"/>
    <property type="molecule type" value="Genomic_DNA"/>
</dbReference>
<dbReference type="SUPFAM" id="SSF53335">
    <property type="entry name" value="S-adenosyl-L-methionine-dependent methyltransferases"/>
    <property type="match status" value="1"/>
</dbReference>
<dbReference type="Gene3D" id="3.40.50.150">
    <property type="entry name" value="Vaccinia Virus protein VP39"/>
    <property type="match status" value="1"/>
</dbReference>
<dbReference type="CDD" id="cd02440">
    <property type="entry name" value="AdoMet_MTases"/>
    <property type="match status" value="1"/>
</dbReference>
<accession>A0ABU3E7Y0</accession>
<evidence type="ECO:0000313" key="3">
    <source>
        <dbReference type="Proteomes" id="UP001251085"/>
    </source>
</evidence>
<keyword evidence="2" id="KW-0489">Methyltransferase</keyword>
<reference evidence="3" key="1">
    <citation type="submission" date="2023-07" db="EMBL/GenBank/DDBJ databases">
        <title>Characterization of two Paracoccaceae strains isolated from Phycosphere and proposal of Xinfangfangia lacusdiani sp. nov.</title>
        <authorList>
            <person name="Deng Y."/>
            <person name="Zhang Y.Q."/>
        </authorList>
    </citation>
    <scope>NUCLEOTIDE SEQUENCE [LARGE SCALE GENOMIC DNA]</scope>
    <source>
        <strain evidence="3">CPCC 101403</strain>
    </source>
</reference>
<dbReference type="EC" id="2.1.-.-" evidence="2"/>
<protein>
    <submittedName>
        <fullName evidence="2">Class I SAM-dependent methyltransferase</fullName>
        <ecNumber evidence="2">2.1.-.-</ecNumber>
    </submittedName>
</protein>
<proteinExistence type="predicted"/>
<keyword evidence="3" id="KW-1185">Reference proteome</keyword>
<gene>
    <name evidence="2" type="ORF">RM190_00260</name>
</gene>
<dbReference type="InterPro" id="IPR013217">
    <property type="entry name" value="Methyltransf_12"/>
</dbReference>
<evidence type="ECO:0000259" key="1">
    <source>
        <dbReference type="Pfam" id="PF08242"/>
    </source>
</evidence>
<evidence type="ECO:0000313" key="2">
    <source>
        <dbReference type="EMBL" id="MDT1060265.1"/>
    </source>
</evidence>
<feature type="domain" description="Methyltransferase type 12" evidence="1">
    <location>
        <begin position="51"/>
        <end position="143"/>
    </location>
</feature>